<proteinExistence type="predicted"/>
<evidence type="ECO:0000313" key="1">
    <source>
        <dbReference type="EMBL" id="SVB60634.1"/>
    </source>
</evidence>
<organism evidence="1">
    <name type="scientific">marine metagenome</name>
    <dbReference type="NCBI Taxonomy" id="408172"/>
    <lineage>
        <taxon>unclassified sequences</taxon>
        <taxon>metagenomes</taxon>
        <taxon>ecological metagenomes</taxon>
    </lineage>
</organism>
<sequence length="529" mass="60186">YHVSWDWYSEDFDSGSDSLTFAADGSTIDFQVSVAPWSCEVYFYYSIHFVTFQGDHSWMRSESHYIDAPCSDVDYDPADPPDIEVQEVFNGSWSAVTNSTTLDAGTTQLAVNASGLEAGFPYYVQVRAYYDGNLNVFESGTWYADSDSETAYWNITLDGHECDIDIYIEVHVATNDTGWQQASELDLELDGPCDGTEGDSVFRVPLYANHPSLNTWTLVDDDTNFSNGTTPMLWDMSALDDTRYYFHFHAEGQHIYSGYTDEMDSNELFDDGYWNFTIDQFDCELEIWLEIAAVSDVTGWHYFTRNNIYPDTDCVDGGDIALEMQDPDGNWSQYGEYDYLEIEAGTTQMHWALSNLEPGYNYSLEWHYYIDGDWQGYTTREWYAFGNTSGEDWNITIDELICDLSVDAYLYVDSMNGNRQVESFHIYPDAPCEAPFDLDAYHANGTVSEDVESLGAGTTQMLFDFSGMGANTSYYIGYHWSTDSESQGWYYEYVDVDDSDSGGLWWNITLQTHDCKAQVSVDLHSSING</sequence>
<gene>
    <name evidence="1" type="ORF">METZ01_LOCUS213488</name>
</gene>
<protein>
    <submittedName>
        <fullName evidence="1">Uncharacterized protein</fullName>
    </submittedName>
</protein>
<name>A0A382FE94_9ZZZZ</name>
<feature type="non-terminal residue" evidence="1">
    <location>
        <position position="1"/>
    </location>
</feature>
<accession>A0A382FE94</accession>
<dbReference type="AlphaFoldDB" id="A0A382FE94"/>
<reference evidence="1" key="1">
    <citation type="submission" date="2018-05" db="EMBL/GenBank/DDBJ databases">
        <authorList>
            <person name="Lanie J.A."/>
            <person name="Ng W.-L."/>
            <person name="Kazmierczak K.M."/>
            <person name="Andrzejewski T.M."/>
            <person name="Davidsen T.M."/>
            <person name="Wayne K.J."/>
            <person name="Tettelin H."/>
            <person name="Glass J.I."/>
            <person name="Rusch D."/>
            <person name="Podicherti R."/>
            <person name="Tsui H.-C.T."/>
            <person name="Winkler M.E."/>
        </authorList>
    </citation>
    <scope>NUCLEOTIDE SEQUENCE</scope>
</reference>
<feature type="non-terminal residue" evidence="1">
    <location>
        <position position="529"/>
    </location>
</feature>
<dbReference type="EMBL" id="UINC01049183">
    <property type="protein sequence ID" value="SVB60634.1"/>
    <property type="molecule type" value="Genomic_DNA"/>
</dbReference>